<evidence type="ECO:0000256" key="4">
    <source>
        <dbReference type="ARBA" id="ARBA00022679"/>
    </source>
</evidence>
<evidence type="ECO:0000313" key="7">
    <source>
        <dbReference type="EMBL" id="HIP75065.1"/>
    </source>
</evidence>
<dbReference type="SUPFAM" id="SSF53062">
    <property type="entry name" value="PTS system fructose IIA component-like"/>
    <property type="match status" value="1"/>
</dbReference>
<comment type="function">
    <text evidence="2">Component of the dihydroxyacetone kinase complex, which is responsible for the phosphoenolpyruvate (PEP)-dependent phosphorylation of dihydroxyacetone. DhaM serves as the phosphoryl donor. Is phosphorylated by phosphoenolpyruvate in an EI- and HPr-dependent reaction, and a phosphorelay system on histidine residues finally leads to phosphoryl transfer to DhaL and dihydroxyacetone.</text>
</comment>
<organism evidence="7 8">
    <name type="scientific">Thermococcus paralvinellae</name>
    <dbReference type="NCBI Taxonomy" id="582419"/>
    <lineage>
        <taxon>Archaea</taxon>
        <taxon>Methanobacteriati</taxon>
        <taxon>Methanobacteriota</taxon>
        <taxon>Thermococci</taxon>
        <taxon>Thermococcales</taxon>
        <taxon>Thermococcaceae</taxon>
        <taxon>Thermococcus</taxon>
    </lineage>
</organism>
<protein>
    <recommendedName>
        <fullName evidence="3">phosphoenolpyruvate--glycerone phosphotransferase</fullName>
        <ecNumber evidence="3">2.7.1.121</ecNumber>
    </recommendedName>
</protein>
<gene>
    <name evidence="7" type="primary">dhaM</name>
    <name evidence="7" type="ORF">EYH13_02745</name>
</gene>
<dbReference type="GO" id="GO:0016020">
    <property type="term" value="C:membrane"/>
    <property type="evidence" value="ECO:0007669"/>
    <property type="project" value="InterPro"/>
</dbReference>
<sequence length="137" mass="14585">MKLWEGTDMLSILILSHSPDVAKGVKDICLQMAPENVIIEAIGGTKEGKLGIDAERVVLTLKELIKKSDGVIILGDIGSTILAAKNAIQMCDNPKKVRLVDSPLVEGSIVAAVEAYLGSSLEEVAKKAEEVKFASKL</sequence>
<dbReference type="Pfam" id="PF03610">
    <property type="entry name" value="EIIA-man"/>
    <property type="match status" value="1"/>
</dbReference>
<evidence type="ECO:0000313" key="8">
    <source>
        <dbReference type="Proteomes" id="UP000649326"/>
    </source>
</evidence>
<evidence type="ECO:0000256" key="1">
    <source>
        <dbReference type="ARBA" id="ARBA00001113"/>
    </source>
</evidence>
<dbReference type="PANTHER" id="PTHR38594:SF1">
    <property type="entry name" value="PEP-DEPENDENT DIHYDROXYACETONE KINASE, PHOSPHORYL DONOR SUBUNIT DHAM"/>
    <property type="match status" value="1"/>
</dbReference>
<dbReference type="InterPro" id="IPR036662">
    <property type="entry name" value="PTS_EIIA_man-typ_sf"/>
</dbReference>
<accession>A0A832Z543</accession>
<comment type="catalytic activity">
    <reaction evidence="1">
        <text>dihydroxyacetone + phosphoenolpyruvate = dihydroxyacetone phosphate + pyruvate</text>
        <dbReference type="Rhea" id="RHEA:18381"/>
        <dbReference type="ChEBI" id="CHEBI:15361"/>
        <dbReference type="ChEBI" id="CHEBI:16016"/>
        <dbReference type="ChEBI" id="CHEBI:57642"/>
        <dbReference type="ChEBI" id="CHEBI:58702"/>
        <dbReference type="EC" id="2.7.1.121"/>
    </reaction>
</comment>
<dbReference type="Gene3D" id="3.40.50.510">
    <property type="entry name" value="Phosphotransferase system, mannose-type IIA component"/>
    <property type="match status" value="1"/>
</dbReference>
<dbReference type="PROSITE" id="PS51096">
    <property type="entry name" value="PTS_EIIA_TYPE_4"/>
    <property type="match status" value="1"/>
</dbReference>
<dbReference type="AlphaFoldDB" id="A0A832Z543"/>
<dbReference type="InterPro" id="IPR012844">
    <property type="entry name" value="DhaM_N"/>
</dbReference>
<evidence type="ECO:0000256" key="3">
    <source>
        <dbReference type="ARBA" id="ARBA00012095"/>
    </source>
</evidence>
<proteinExistence type="predicted"/>
<name>A0A832Z543_9EURY</name>
<dbReference type="GO" id="GO:0019563">
    <property type="term" value="P:glycerol catabolic process"/>
    <property type="evidence" value="ECO:0007669"/>
    <property type="project" value="InterPro"/>
</dbReference>
<evidence type="ECO:0000256" key="5">
    <source>
        <dbReference type="ARBA" id="ARBA00046577"/>
    </source>
</evidence>
<comment type="subunit">
    <text evidence="5">Homodimer. The dihydroxyacetone kinase complex is composed of a homodimer of DhaM, a homodimer of DhaK and the subunit DhaL.</text>
</comment>
<dbReference type="EC" id="2.7.1.121" evidence="3"/>
<dbReference type="Proteomes" id="UP000649326">
    <property type="component" value="Unassembled WGS sequence"/>
</dbReference>
<dbReference type="EMBL" id="DQUG01000116">
    <property type="protein sequence ID" value="HIP75065.1"/>
    <property type="molecule type" value="Genomic_DNA"/>
</dbReference>
<dbReference type="GO" id="GO:0009401">
    <property type="term" value="P:phosphoenolpyruvate-dependent sugar phosphotransferase system"/>
    <property type="evidence" value="ECO:0007669"/>
    <property type="project" value="InterPro"/>
</dbReference>
<dbReference type="NCBIfam" id="TIGR02364">
    <property type="entry name" value="dha_pts"/>
    <property type="match status" value="1"/>
</dbReference>
<dbReference type="GO" id="GO:0047324">
    <property type="term" value="F:phosphoenolpyruvate-glycerone phosphotransferase activity"/>
    <property type="evidence" value="ECO:0007669"/>
    <property type="project" value="UniProtKB-EC"/>
</dbReference>
<dbReference type="InterPro" id="IPR039643">
    <property type="entry name" value="DhaM"/>
</dbReference>
<dbReference type="InterPro" id="IPR004701">
    <property type="entry name" value="PTS_EIIA_man-typ"/>
</dbReference>
<dbReference type="PANTHER" id="PTHR38594">
    <property type="entry name" value="PEP-DEPENDENT DIHYDROXYACETONE KINASE, PHOSPHORYL DONOR SUBUNIT DHAM"/>
    <property type="match status" value="1"/>
</dbReference>
<evidence type="ECO:0000256" key="2">
    <source>
        <dbReference type="ARBA" id="ARBA00002788"/>
    </source>
</evidence>
<feature type="domain" description="PTS EIIA type-4" evidence="6">
    <location>
        <begin position="9"/>
        <end position="137"/>
    </location>
</feature>
<keyword evidence="4 7" id="KW-0808">Transferase</keyword>
<reference evidence="7" key="1">
    <citation type="journal article" date="2020" name="ISME J.">
        <title>Gammaproteobacteria mediating utilization of methyl-, sulfur- and petroleum organic compounds in deep ocean hydrothermal plumes.</title>
        <authorList>
            <person name="Zhou Z."/>
            <person name="Liu Y."/>
            <person name="Pan J."/>
            <person name="Cron B.R."/>
            <person name="Toner B.M."/>
            <person name="Anantharaman K."/>
            <person name="Breier J.A."/>
            <person name="Dick G.J."/>
            <person name="Li M."/>
        </authorList>
    </citation>
    <scope>NUCLEOTIDE SEQUENCE</scope>
    <source>
        <strain evidence="7">SZUA-1451</strain>
    </source>
</reference>
<comment type="caution">
    <text evidence="7">The sequence shown here is derived from an EMBL/GenBank/DDBJ whole genome shotgun (WGS) entry which is preliminary data.</text>
</comment>
<evidence type="ECO:0000259" key="6">
    <source>
        <dbReference type="PROSITE" id="PS51096"/>
    </source>
</evidence>
<keyword evidence="7" id="KW-0418">Kinase</keyword>